<accession>A0A0X8P2F1</accession>
<evidence type="ECO:0000256" key="1">
    <source>
        <dbReference type="SAM" id="Phobius"/>
    </source>
</evidence>
<evidence type="ECO:0000313" key="2">
    <source>
        <dbReference type="EMBL" id="AMG38657.1"/>
    </source>
</evidence>
<keyword evidence="1" id="KW-1133">Transmembrane helix</keyword>
<dbReference type="Proteomes" id="UP000060602">
    <property type="component" value="Chromosome"/>
</dbReference>
<dbReference type="Pfam" id="PF11158">
    <property type="entry name" value="DUF2938"/>
    <property type="match status" value="1"/>
</dbReference>
<dbReference type="RefSeq" id="WP_061073304.1">
    <property type="nucleotide sequence ID" value="NZ_CP014060.2"/>
</dbReference>
<feature type="transmembrane region" description="Helical" evidence="1">
    <location>
        <begin position="99"/>
        <end position="118"/>
    </location>
</feature>
<feature type="transmembrane region" description="Helical" evidence="1">
    <location>
        <begin position="69"/>
        <end position="93"/>
    </location>
</feature>
<dbReference type="EMBL" id="CP014060">
    <property type="protein sequence ID" value="AMG38657.1"/>
    <property type="molecule type" value="Genomic_DNA"/>
</dbReference>
<proteinExistence type="predicted"/>
<dbReference type="InterPro" id="IPR021329">
    <property type="entry name" value="DUF2938"/>
</dbReference>
<evidence type="ECO:0000313" key="3">
    <source>
        <dbReference type="Proteomes" id="UP000060602"/>
    </source>
</evidence>
<feature type="transmembrane region" description="Helical" evidence="1">
    <location>
        <begin position="6"/>
        <end position="26"/>
    </location>
</feature>
<sequence length="165" mass="17174">MPPDLLLRAVLIGIGATLVMDLWALLLKRLFGVPSLDYALVGRWIGHLPQGRLTHPGIARSAPVAGERAIGWIAHYAIGIVFALLLVAIWGPAWAARPTLLPALIVGIATVAAPFLILQPGMGAGIAASRTPKPGVARLRSLMAHASFGVGLYLAGWVAAASLDA</sequence>
<dbReference type="AlphaFoldDB" id="A0A0X8P2F1"/>
<protein>
    <submittedName>
        <fullName evidence="2">DUF2938 domain-containing protein</fullName>
    </submittedName>
</protein>
<keyword evidence="1" id="KW-0472">Membrane</keyword>
<keyword evidence="1" id="KW-0812">Transmembrane</keyword>
<organism evidence="2 3">
    <name type="scientific">Alcaligenes xylosoxydans xylosoxydans</name>
    <name type="common">Achromobacter xylosoxidans</name>
    <dbReference type="NCBI Taxonomy" id="85698"/>
    <lineage>
        <taxon>Bacteria</taxon>
        <taxon>Pseudomonadati</taxon>
        <taxon>Pseudomonadota</taxon>
        <taxon>Betaproteobacteria</taxon>
        <taxon>Burkholderiales</taxon>
        <taxon>Alcaligenaceae</taxon>
        <taxon>Achromobacter</taxon>
    </lineage>
</organism>
<gene>
    <name evidence="2" type="ORF">AL504_23095</name>
</gene>
<name>A0A0X8P2F1_ALCXX</name>
<feature type="transmembrane region" description="Helical" evidence="1">
    <location>
        <begin position="139"/>
        <end position="160"/>
    </location>
</feature>
<reference evidence="3" key="1">
    <citation type="submission" date="2015-12" db="EMBL/GenBank/DDBJ databases">
        <title>FDA dAtabase for Regulatory Grade micrObial Sequences (FDA-ARGOS): Supporting development and validation of Infectious Disease Dx tests.</title>
        <authorList>
            <person name="Case J."/>
            <person name="Tallon L."/>
            <person name="Sadzewicz L."/>
            <person name="Sengamalay N."/>
            <person name="Ott S."/>
            <person name="Godinez A."/>
            <person name="Nagaraj S."/>
            <person name="Nadendla S."/>
            <person name="Sichtig H."/>
        </authorList>
    </citation>
    <scope>NUCLEOTIDE SEQUENCE [LARGE SCALE GENOMIC DNA]</scope>
    <source>
        <strain evidence="3">FDAARGOS_147</strain>
    </source>
</reference>